<dbReference type="EMBL" id="KL363226">
    <property type="protein sequence ID" value="KFD52532.1"/>
    <property type="molecule type" value="Genomic_DNA"/>
</dbReference>
<protein>
    <recommendedName>
        <fullName evidence="5">Eukaryotic translation initiation factor 3 subunit G</fullName>
        <shortName evidence="5">eIF3g</shortName>
    </recommendedName>
    <alternativeName>
        <fullName evidence="5">Eukaryotic translation initiation factor 3 RNA-binding subunit</fullName>
        <shortName evidence="5">eIF-3 RNA-binding subunit</shortName>
    </alternativeName>
    <alternativeName>
        <fullName evidence="5">Eukaryotic translation initiation factor 3 subunit 4</fullName>
    </alternativeName>
</protein>
<dbReference type="GO" id="GO:0005852">
    <property type="term" value="C:eukaryotic translation initiation factor 3 complex"/>
    <property type="evidence" value="ECO:0007669"/>
    <property type="project" value="UniProtKB-UniRule"/>
</dbReference>
<dbReference type="Gene3D" id="3.30.70.330">
    <property type="match status" value="1"/>
</dbReference>
<dbReference type="GO" id="GO:0003743">
    <property type="term" value="F:translation initiation factor activity"/>
    <property type="evidence" value="ECO:0007669"/>
    <property type="project" value="UniProtKB-UniRule"/>
</dbReference>
<keyword evidence="1 5" id="KW-0963">Cytoplasm</keyword>
<dbReference type="InterPro" id="IPR012677">
    <property type="entry name" value="Nucleotide-bd_a/b_plait_sf"/>
</dbReference>
<gene>
    <name evidence="8" type="ORF">M513_06566</name>
    <name evidence="9" type="ORF">M514_06566</name>
</gene>
<dbReference type="AlphaFoldDB" id="A0A085M5N6"/>
<dbReference type="InterPro" id="IPR034240">
    <property type="entry name" value="eIF3G_RRM"/>
</dbReference>
<comment type="function">
    <text evidence="5">RNA-binding component of the eukaryotic translation initiation factor 3 (eIF-3) complex, which is involved in protein synthesis of a specialized repertoire of mRNAs and, together with other initiation factors, stimulates binding of mRNA and methionyl-tRNAi to the 40S ribosome. The eIF-3 complex specifically targets and initiates translation of a subset of mRNAs involved in cell proliferation. This subunit can bind 18S rRNA.</text>
</comment>
<dbReference type="InterPro" id="IPR024675">
    <property type="entry name" value="eIF3g_N"/>
</dbReference>
<evidence type="ECO:0000256" key="4">
    <source>
        <dbReference type="ARBA" id="ARBA00022917"/>
    </source>
</evidence>
<dbReference type="Proteomes" id="UP000030758">
    <property type="component" value="Unassembled WGS sequence"/>
</dbReference>
<accession>A0A085M5N6</accession>
<dbReference type="Pfam" id="PF00076">
    <property type="entry name" value="RRM_1"/>
    <property type="match status" value="1"/>
</dbReference>
<keyword evidence="2 5" id="KW-0396">Initiation factor</keyword>
<dbReference type="InterPro" id="IPR017334">
    <property type="entry name" value="eIF3_g"/>
</dbReference>
<keyword evidence="10" id="KW-1185">Reference proteome</keyword>
<evidence type="ECO:0000256" key="1">
    <source>
        <dbReference type="ARBA" id="ARBA00022490"/>
    </source>
</evidence>
<comment type="similarity">
    <text evidence="5">Belongs to the eIF-3 subunit G family.</text>
</comment>
<dbReference type="CDD" id="cd12408">
    <property type="entry name" value="RRM_eIF3G_like"/>
    <property type="match status" value="1"/>
</dbReference>
<comment type="subcellular location">
    <subcellularLocation>
        <location evidence="5">Cytoplasm</location>
    </subcellularLocation>
</comment>
<evidence type="ECO:0000313" key="10">
    <source>
        <dbReference type="Proteomes" id="UP000030764"/>
    </source>
</evidence>
<name>A0A085M5N6_9BILA</name>
<dbReference type="HAMAP" id="MF_03006">
    <property type="entry name" value="eIF3g"/>
    <property type="match status" value="1"/>
</dbReference>
<reference evidence="8 10" key="1">
    <citation type="journal article" date="2014" name="Nat. Genet.">
        <title>Genome and transcriptome of the porcine whipworm Trichuris suis.</title>
        <authorList>
            <person name="Jex A.R."/>
            <person name="Nejsum P."/>
            <person name="Schwarz E.M."/>
            <person name="Hu L."/>
            <person name="Young N.D."/>
            <person name="Hall R.S."/>
            <person name="Korhonen P.K."/>
            <person name="Liao S."/>
            <person name="Thamsborg S."/>
            <person name="Xia J."/>
            <person name="Xu P."/>
            <person name="Wang S."/>
            <person name="Scheerlinck J.P."/>
            <person name="Hofmann A."/>
            <person name="Sternberg P.W."/>
            <person name="Wang J."/>
            <person name="Gasser R.B."/>
        </authorList>
    </citation>
    <scope>NUCLEOTIDE SEQUENCE [LARGE SCALE GENOMIC DNA]</scope>
    <source>
        <strain evidence="9">DCEP-RM93F</strain>
        <strain evidence="8">DCEP-RM93M</strain>
    </source>
</reference>
<evidence type="ECO:0000313" key="9">
    <source>
        <dbReference type="EMBL" id="KFD65209.1"/>
    </source>
</evidence>
<dbReference type="GO" id="GO:0033290">
    <property type="term" value="C:eukaryotic 48S preinitiation complex"/>
    <property type="evidence" value="ECO:0007669"/>
    <property type="project" value="UniProtKB-UniRule"/>
</dbReference>
<evidence type="ECO:0000259" key="7">
    <source>
        <dbReference type="PROSITE" id="PS50102"/>
    </source>
</evidence>
<organism evidence="8 10">
    <name type="scientific">Trichuris suis</name>
    <name type="common">pig whipworm</name>
    <dbReference type="NCBI Taxonomy" id="68888"/>
    <lineage>
        <taxon>Eukaryota</taxon>
        <taxon>Metazoa</taxon>
        <taxon>Ecdysozoa</taxon>
        <taxon>Nematoda</taxon>
        <taxon>Enoplea</taxon>
        <taxon>Dorylaimia</taxon>
        <taxon>Trichinellida</taxon>
        <taxon>Trichuridae</taxon>
        <taxon>Trichuris</taxon>
    </lineage>
</organism>
<dbReference type="Proteomes" id="UP000030764">
    <property type="component" value="Unassembled WGS sequence"/>
</dbReference>
<keyword evidence="4 5" id="KW-0648">Protein biosynthesis</keyword>
<feature type="domain" description="RRM" evidence="7">
    <location>
        <begin position="202"/>
        <end position="280"/>
    </location>
</feature>
<dbReference type="PROSITE" id="PS50102">
    <property type="entry name" value="RRM"/>
    <property type="match status" value="1"/>
</dbReference>
<dbReference type="SUPFAM" id="SSF54928">
    <property type="entry name" value="RNA-binding domain, RBD"/>
    <property type="match status" value="1"/>
</dbReference>
<dbReference type="GO" id="GO:0001732">
    <property type="term" value="P:formation of cytoplasmic translation initiation complex"/>
    <property type="evidence" value="ECO:0007669"/>
    <property type="project" value="UniProtKB-UniRule"/>
</dbReference>
<proteinExistence type="inferred from homology"/>
<evidence type="ECO:0000256" key="5">
    <source>
        <dbReference type="HAMAP-Rule" id="MF_03006"/>
    </source>
</evidence>
<evidence type="ECO:0000256" key="6">
    <source>
        <dbReference type="PROSITE-ProRule" id="PRU00176"/>
    </source>
</evidence>
<sequence length="282" mass="31950">MMLGFDFPDDKTSWAEQMDKEDSLPSRTVTLDGDIRTTVEYFFDENGQRMKTVSRHKVSKKRISKAIIARQKLPKFLGSKADDDTVGKTSYHDEEIKMQFIRSRTGELLEYSRSEETAGPPRPTVQFRVCRYCKSTEHWSTMCPYKELYEIEKPSETPTAGAQAADVDSSIGKTGVYVPPILRGLGAGGKSVLDTLQRRDENTVRVTNLPEDISEDTLKELFSSAGRVMRIFLAKDKLTSRCKGYAFISYAARENAQKAIDTLSGFRHEHLILKVEWARPST</sequence>
<dbReference type="EMBL" id="KL367542">
    <property type="protein sequence ID" value="KFD65209.1"/>
    <property type="molecule type" value="Genomic_DNA"/>
</dbReference>
<dbReference type="PANTHER" id="PTHR10352">
    <property type="entry name" value="EUKARYOTIC TRANSLATION INITIATION FACTOR 3 SUBUNIT G"/>
    <property type="match status" value="1"/>
</dbReference>
<dbReference type="Pfam" id="PF12353">
    <property type="entry name" value="eIF3g"/>
    <property type="match status" value="1"/>
</dbReference>
<dbReference type="GO" id="GO:0003723">
    <property type="term" value="F:RNA binding"/>
    <property type="evidence" value="ECO:0007669"/>
    <property type="project" value="UniProtKB-UniRule"/>
</dbReference>
<evidence type="ECO:0000313" key="8">
    <source>
        <dbReference type="EMBL" id="KFD52532.1"/>
    </source>
</evidence>
<dbReference type="PIRSF" id="PIRSF037949">
    <property type="entry name" value="Transl_init_eIF-3_RNA-bind"/>
    <property type="match status" value="1"/>
</dbReference>
<keyword evidence="3 6" id="KW-0694">RNA-binding</keyword>
<evidence type="ECO:0000256" key="3">
    <source>
        <dbReference type="ARBA" id="ARBA00022884"/>
    </source>
</evidence>
<comment type="subunit">
    <text evidence="5">Component of the eukaryotic translation initiation factor 3 (eIF-3) complex.</text>
</comment>
<dbReference type="GO" id="GO:0016282">
    <property type="term" value="C:eukaryotic 43S preinitiation complex"/>
    <property type="evidence" value="ECO:0007669"/>
    <property type="project" value="UniProtKB-UniRule"/>
</dbReference>
<dbReference type="InterPro" id="IPR035979">
    <property type="entry name" value="RBD_domain_sf"/>
</dbReference>
<dbReference type="SMART" id="SM00360">
    <property type="entry name" value="RRM"/>
    <property type="match status" value="1"/>
</dbReference>
<evidence type="ECO:0000256" key="2">
    <source>
        <dbReference type="ARBA" id="ARBA00022540"/>
    </source>
</evidence>
<dbReference type="InterPro" id="IPR000504">
    <property type="entry name" value="RRM_dom"/>
</dbReference>